<dbReference type="PANTHER" id="PTHR30446:SF0">
    <property type="entry name" value="RECOMBINATION PROTEIN RECR"/>
    <property type="match status" value="1"/>
</dbReference>
<dbReference type="GO" id="GO:0006281">
    <property type="term" value="P:DNA repair"/>
    <property type="evidence" value="ECO:0007669"/>
    <property type="project" value="UniProtKB-UniRule"/>
</dbReference>
<dbReference type="NCBIfam" id="TIGR00615">
    <property type="entry name" value="recR"/>
    <property type="match status" value="1"/>
</dbReference>
<keyword evidence="3 7" id="KW-0863">Zinc-finger</keyword>
<evidence type="ECO:0000313" key="10">
    <source>
        <dbReference type="Proteomes" id="UP000324143"/>
    </source>
</evidence>
<keyword evidence="2 7" id="KW-0227">DNA damage</keyword>
<dbReference type="PROSITE" id="PS50880">
    <property type="entry name" value="TOPRIM"/>
    <property type="match status" value="1"/>
</dbReference>
<gene>
    <name evidence="7 9" type="primary">recR</name>
    <name evidence="9" type="ORF">FXF47_03455</name>
</gene>
<accession>A0A5D0MIC5</accession>
<evidence type="ECO:0000256" key="2">
    <source>
        <dbReference type="ARBA" id="ARBA00022763"/>
    </source>
</evidence>
<dbReference type="GO" id="GO:0003677">
    <property type="term" value="F:DNA binding"/>
    <property type="evidence" value="ECO:0007669"/>
    <property type="project" value="UniProtKB-UniRule"/>
</dbReference>
<dbReference type="Pfam" id="PF21176">
    <property type="entry name" value="RecR_HhH"/>
    <property type="match status" value="1"/>
</dbReference>
<dbReference type="InterPro" id="IPR023627">
    <property type="entry name" value="Rcmb_RecR"/>
</dbReference>
<comment type="similarity">
    <text evidence="7">Belongs to the RecR family.</text>
</comment>
<dbReference type="SUPFAM" id="SSF111304">
    <property type="entry name" value="Recombination protein RecR"/>
    <property type="match status" value="1"/>
</dbReference>
<comment type="function">
    <text evidence="7">May play a role in DNA repair. It seems to be involved in an RecBC-independent recombinational process of DNA repair. It may act with RecF and RecO.</text>
</comment>
<dbReference type="HAMAP" id="MF_00017">
    <property type="entry name" value="RecR"/>
    <property type="match status" value="1"/>
</dbReference>
<keyword evidence="6 7" id="KW-0234">DNA repair</keyword>
<sequence length="195" mass="21890">MINKIKKLISQLKMFPGVGDKSAKRMVYFLLNQGPEKIEKLSEEIKDLNNIKKCKICGVFTEDEFCKYCSSDIRNDNIICVVEDFNDVQAIEDTGVYNGVFHILGGHISPVDGVFLDDLNIDSLFDRIDEDTDEIIIATNPNLEGEATANYLVEQLKSHDLKITKLATGLPMGGDLSILNQNTIKNSLKNRFDTK</sequence>
<dbReference type="PANTHER" id="PTHR30446">
    <property type="entry name" value="RECOMBINATION PROTEIN RECR"/>
    <property type="match status" value="1"/>
</dbReference>
<dbReference type="AlphaFoldDB" id="A0A5D0MIC5"/>
<reference evidence="9" key="1">
    <citation type="submission" date="2019-08" db="EMBL/GenBank/DDBJ databases">
        <title>Genomic characterization of a novel candidate phylum (ARYD3) from a high temperature, high salinity tertiary oil reservoir in north central Oklahoma, USA.</title>
        <authorList>
            <person name="Youssef N.H."/>
            <person name="Yadav A."/>
            <person name="Elshahed M.S."/>
        </authorList>
    </citation>
    <scope>NUCLEOTIDE SEQUENCE [LARGE SCALE GENOMIC DNA]</scope>
    <source>
        <strain evidence="9">ARYD3</strain>
    </source>
</reference>
<keyword evidence="5 7" id="KW-0233">DNA recombination</keyword>
<dbReference type="InterPro" id="IPR034137">
    <property type="entry name" value="TOPRIM_RecR"/>
</dbReference>
<dbReference type="Proteomes" id="UP000324143">
    <property type="component" value="Unassembled WGS sequence"/>
</dbReference>
<evidence type="ECO:0000256" key="1">
    <source>
        <dbReference type="ARBA" id="ARBA00022723"/>
    </source>
</evidence>
<dbReference type="InterPro" id="IPR000093">
    <property type="entry name" value="DNA_Rcmb_RecR"/>
</dbReference>
<dbReference type="GO" id="GO:0008270">
    <property type="term" value="F:zinc ion binding"/>
    <property type="evidence" value="ECO:0007669"/>
    <property type="project" value="UniProtKB-KW"/>
</dbReference>
<keyword evidence="10" id="KW-1185">Reference proteome</keyword>
<dbReference type="Gene3D" id="1.10.8.420">
    <property type="entry name" value="RecR Domain 1"/>
    <property type="match status" value="1"/>
</dbReference>
<dbReference type="InterPro" id="IPR006171">
    <property type="entry name" value="TOPRIM_dom"/>
</dbReference>
<organism evidence="9 10">
    <name type="scientific">Candidatus Mcinerneyibacterium aminivorans</name>
    <dbReference type="NCBI Taxonomy" id="2703815"/>
    <lineage>
        <taxon>Bacteria</taxon>
        <taxon>Candidatus Macinerneyibacteriota</taxon>
        <taxon>Candidatus Mcinerneyibacteria</taxon>
        <taxon>Candidatus Mcinerneyibacteriales</taxon>
        <taxon>Candidatus Mcinerneyibacteriaceae</taxon>
        <taxon>Candidatus Mcinerneyibacterium</taxon>
    </lineage>
</organism>
<keyword evidence="1 7" id="KW-0479">Metal-binding</keyword>
<dbReference type="CDD" id="cd01025">
    <property type="entry name" value="TOPRIM_recR"/>
    <property type="match status" value="1"/>
</dbReference>
<dbReference type="SMART" id="SM00493">
    <property type="entry name" value="TOPRIM"/>
    <property type="match status" value="1"/>
</dbReference>
<feature type="domain" description="Toprim" evidence="8">
    <location>
        <begin position="77"/>
        <end position="171"/>
    </location>
</feature>
<evidence type="ECO:0000256" key="7">
    <source>
        <dbReference type="HAMAP-Rule" id="MF_00017"/>
    </source>
</evidence>
<evidence type="ECO:0000256" key="6">
    <source>
        <dbReference type="ARBA" id="ARBA00023204"/>
    </source>
</evidence>
<proteinExistence type="inferred from homology"/>
<dbReference type="EMBL" id="VSIX01000032">
    <property type="protein sequence ID" value="TYB31665.1"/>
    <property type="molecule type" value="Genomic_DNA"/>
</dbReference>
<dbReference type="Gene3D" id="3.40.1360.10">
    <property type="match status" value="1"/>
</dbReference>
<evidence type="ECO:0000259" key="8">
    <source>
        <dbReference type="PROSITE" id="PS50880"/>
    </source>
</evidence>
<keyword evidence="4 7" id="KW-0862">Zinc</keyword>
<evidence type="ECO:0000256" key="3">
    <source>
        <dbReference type="ARBA" id="ARBA00022771"/>
    </source>
</evidence>
<evidence type="ECO:0000256" key="5">
    <source>
        <dbReference type="ARBA" id="ARBA00023172"/>
    </source>
</evidence>
<evidence type="ECO:0000313" key="9">
    <source>
        <dbReference type="EMBL" id="TYB31665.1"/>
    </source>
</evidence>
<feature type="zinc finger region" description="C4-type" evidence="7">
    <location>
        <begin position="54"/>
        <end position="69"/>
    </location>
</feature>
<protein>
    <recommendedName>
        <fullName evidence="7">Recombination protein RecR</fullName>
    </recommendedName>
</protein>
<name>A0A5D0MIC5_9BACT</name>
<evidence type="ECO:0000256" key="4">
    <source>
        <dbReference type="ARBA" id="ARBA00022833"/>
    </source>
</evidence>
<dbReference type="GO" id="GO:0006310">
    <property type="term" value="P:DNA recombination"/>
    <property type="evidence" value="ECO:0007669"/>
    <property type="project" value="UniProtKB-UniRule"/>
</dbReference>
<comment type="caution">
    <text evidence="9">The sequence shown here is derived from an EMBL/GenBank/DDBJ whole genome shotgun (WGS) entry which is preliminary data.</text>
</comment>
<dbReference type="Pfam" id="PF13662">
    <property type="entry name" value="Toprim_4"/>
    <property type="match status" value="1"/>
</dbReference>